<dbReference type="Proteomes" id="UP000676310">
    <property type="component" value="Unassembled WGS sequence"/>
</dbReference>
<reference evidence="2" key="1">
    <citation type="submission" date="2021-05" db="EMBL/GenBank/DDBJ databases">
        <authorList>
            <person name="Stam R."/>
        </authorList>
    </citation>
    <scope>NUCLEOTIDE SEQUENCE</scope>
    <source>
        <strain evidence="2">CS162</strain>
    </source>
</reference>
<dbReference type="GeneID" id="67021520"/>
<accession>A0A8J2I970</accession>
<dbReference type="CDD" id="cd04301">
    <property type="entry name" value="NAT_SF"/>
    <property type="match status" value="1"/>
</dbReference>
<dbReference type="EMBL" id="CAJRGZ010000023">
    <property type="protein sequence ID" value="CAG5179491.1"/>
    <property type="molecule type" value="Genomic_DNA"/>
</dbReference>
<dbReference type="PROSITE" id="PS51186">
    <property type="entry name" value="GNAT"/>
    <property type="match status" value="1"/>
</dbReference>
<dbReference type="PANTHER" id="PTHR42791">
    <property type="entry name" value="GNAT FAMILY ACETYLTRANSFERASE"/>
    <property type="match status" value="1"/>
</dbReference>
<dbReference type="InterPro" id="IPR016181">
    <property type="entry name" value="Acyl_CoA_acyltransferase"/>
</dbReference>
<protein>
    <recommendedName>
        <fullName evidence="1">N-acetyltransferase domain-containing protein</fullName>
    </recommendedName>
</protein>
<evidence type="ECO:0000313" key="2">
    <source>
        <dbReference type="EMBL" id="CAG5179491.1"/>
    </source>
</evidence>
<dbReference type="GO" id="GO:0016747">
    <property type="term" value="F:acyltransferase activity, transferring groups other than amino-acyl groups"/>
    <property type="evidence" value="ECO:0007669"/>
    <property type="project" value="InterPro"/>
</dbReference>
<name>A0A8J2I970_9PLEO</name>
<evidence type="ECO:0000313" key="3">
    <source>
        <dbReference type="Proteomes" id="UP000676310"/>
    </source>
</evidence>
<dbReference type="OrthoDB" id="196847at2759"/>
<dbReference type="RefSeq" id="XP_043172880.1">
    <property type="nucleotide sequence ID" value="XM_043316945.1"/>
</dbReference>
<dbReference type="Gene3D" id="3.40.630.30">
    <property type="match status" value="1"/>
</dbReference>
<sequence>MTEQKAAFIKVPTDNTDGFQTMPVEPSRRLPDSDMRVELCTEQDAEKIAEGLYLCFPDDWWAKKEPLELRPKENSDRIRIQRMVKRLTPAITDPNHSFIKAVLTSTGEIVGIAGWTRPSNPGVHNMFRRSAIDHYGWKEKMGWTDEEIEEMWSHVSDETWNVQFGKDDEMRREITEEQPHWYLAPLLTWPEYQGRGVGKRLLNWAIEQADANDPPTPMYLESRPSARAVYMHMGFVPCGDYNMLRKGPAVVKGLEAEDEGKNEGDKEKLEGISVEVAEKNTQVDIAG</sequence>
<dbReference type="InterPro" id="IPR000182">
    <property type="entry name" value="GNAT_dom"/>
</dbReference>
<dbReference type="PANTHER" id="PTHR42791:SF2">
    <property type="entry name" value="N-ACETYLTRANSFERASE DOMAIN-CONTAINING PROTEIN"/>
    <property type="match status" value="1"/>
</dbReference>
<proteinExistence type="predicted"/>
<comment type="caution">
    <text evidence="2">The sequence shown here is derived from an EMBL/GenBank/DDBJ whole genome shotgun (WGS) entry which is preliminary data.</text>
</comment>
<evidence type="ECO:0000259" key="1">
    <source>
        <dbReference type="PROSITE" id="PS51186"/>
    </source>
</evidence>
<dbReference type="AlphaFoldDB" id="A0A8J2I970"/>
<keyword evidence="3" id="KW-1185">Reference proteome</keyword>
<gene>
    <name evidence="2" type="ORF">ALTATR162_LOCUS9312</name>
</gene>
<dbReference type="InterPro" id="IPR052523">
    <property type="entry name" value="Trichothecene_AcTrans"/>
</dbReference>
<organism evidence="2 3">
    <name type="scientific">Alternaria atra</name>
    <dbReference type="NCBI Taxonomy" id="119953"/>
    <lineage>
        <taxon>Eukaryota</taxon>
        <taxon>Fungi</taxon>
        <taxon>Dikarya</taxon>
        <taxon>Ascomycota</taxon>
        <taxon>Pezizomycotina</taxon>
        <taxon>Dothideomycetes</taxon>
        <taxon>Pleosporomycetidae</taxon>
        <taxon>Pleosporales</taxon>
        <taxon>Pleosporineae</taxon>
        <taxon>Pleosporaceae</taxon>
        <taxon>Alternaria</taxon>
        <taxon>Alternaria sect. Ulocladioides</taxon>
    </lineage>
</organism>
<dbReference type="SUPFAM" id="SSF55729">
    <property type="entry name" value="Acyl-CoA N-acyltransferases (Nat)"/>
    <property type="match status" value="1"/>
</dbReference>
<feature type="domain" description="N-acetyltransferase" evidence="1">
    <location>
        <begin position="110"/>
        <end position="257"/>
    </location>
</feature>
<dbReference type="Pfam" id="PF00583">
    <property type="entry name" value="Acetyltransf_1"/>
    <property type="match status" value="1"/>
</dbReference>